<evidence type="ECO:0000313" key="1">
    <source>
        <dbReference type="EMBL" id="JAH09066.1"/>
    </source>
</evidence>
<sequence>MVYVLCKVLVTTPGCISASCPMRAGIHSGTPCDPDQEWVC</sequence>
<name>A0A0E9PWR5_ANGAN</name>
<reference evidence="1" key="1">
    <citation type="submission" date="2014-11" db="EMBL/GenBank/DDBJ databases">
        <authorList>
            <person name="Amaro Gonzalez C."/>
        </authorList>
    </citation>
    <scope>NUCLEOTIDE SEQUENCE</scope>
</reference>
<reference evidence="1" key="2">
    <citation type="journal article" date="2015" name="Fish Shellfish Immunol.">
        <title>Early steps in the European eel (Anguilla anguilla)-Vibrio vulnificus interaction in the gills: Role of the RtxA13 toxin.</title>
        <authorList>
            <person name="Callol A."/>
            <person name="Pajuelo D."/>
            <person name="Ebbesson L."/>
            <person name="Teles M."/>
            <person name="MacKenzie S."/>
            <person name="Amaro C."/>
        </authorList>
    </citation>
    <scope>NUCLEOTIDE SEQUENCE</scope>
</reference>
<accession>A0A0E9PWR5</accession>
<dbReference type="AlphaFoldDB" id="A0A0E9PWR5"/>
<organism evidence="1">
    <name type="scientific">Anguilla anguilla</name>
    <name type="common">European freshwater eel</name>
    <name type="synonym">Muraena anguilla</name>
    <dbReference type="NCBI Taxonomy" id="7936"/>
    <lineage>
        <taxon>Eukaryota</taxon>
        <taxon>Metazoa</taxon>
        <taxon>Chordata</taxon>
        <taxon>Craniata</taxon>
        <taxon>Vertebrata</taxon>
        <taxon>Euteleostomi</taxon>
        <taxon>Actinopterygii</taxon>
        <taxon>Neopterygii</taxon>
        <taxon>Teleostei</taxon>
        <taxon>Anguilliformes</taxon>
        <taxon>Anguillidae</taxon>
        <taxon>Anguilla</taxon>
    </lineage>
</organism>
<protein>
    <submittedName>
        <fullName evidence="1">Uncharacterized protein</fullName>
    </submittedName>
</protein>
<dbReference type="EMBL" id="GBXM01099511">
    <property type="protein sequence ID" value="JAH09066.1"/>
    <property type="molecule type" value="Transcribed_RNA"/>
</dbReference>
<dbReference type="EMBL" id="GBXM01090356">
    <property type="protein sequence ID" value="JAH18221.1"/>
    <property type="molecule type" value="Transcribed_RNA"/>
</dbReference>
<dbReference type="PROSITE" id="PS51257">
    <property type="entry name" value="PROKAR_LIPOPROTEIN"/>
    <property type="match status" value="1"/>
</dbReference>
<proteinExistence type="predicted"/>